<reference evidence="3" key="1">
    <citation type="journal article" date="2020" name="Microorganisms">
        <title>Isolation, Genomic and Metabolomic Characterization of Streptomyces tendae VITAKN with Quorum Sensing Inhibitory Activity from Southern India.</title>
        <authorList>
            <person name="Ishaque N.M."/>
            <person name="Burgsdorf I."/>
            <person name="Limlingan Malit J.J."/>
            <person name="Saha S."/>
            <person name="Teta R."/>
            <person name="Ewe D."/>
            <person name="Kannabiran K."/>
            <person name="Hrouzek P."/>
            <person name="Steindler L."/>
            <person name="Costantino V."/>
            <person name="Saurav K."/>
        </authorList>
    </citation>
    <scope>NUCLEOTIDE SEQUENCE</scope>
    <source>
        <strain evidence="3">VITAKN</strain>
    </source>
</reference>
<evidence type="ECO:0000313" key="3">
    <source>
        <dbReference type="EMBL" id="NEV90851.1"/>
    </source>
</evidence>
<gene>
    <name evidence="2" type="ORF">ACH3YB_20695</name>
    <name evidence="3" type="ORF">GUR47_29910</name>
</gene>
<evidence type="ECO:0000313" key="4">
    <source>
        <dbReference type="Proteomes" id="UP001610810"/>
    </source>
</evidence>
<dbReference type="Gene3D" id="1.10.1200.10">
    <property type="entry name" value="ACP-like"/>
    <property type="match status" value="1"/>
</dbReference>
<accession>A0A6B3QX70</accession>
<dbReference type="RefSeq" id="WP_164460314.1">
    <property type="nucleotide sequence ID" value="NZ_JAAIFS010000007.1"/>
</dbReference>
<dbReference type="Proteomes" id="UP001610810">
    <property type="component" value="Unassembled WGS sequence"/>
</dbReference>
<evidence type="ECO:0000313" key="2">
    <source>
        <dbReference type="EMBL" id="MFI0574046.1"/>
    </source>
</evidence>
<organism evidence="3">
    <name type="scientific">Streptomyces tendae</name>
    <dbReference type="NCBI Taxonomy" id="1932"/>
    <lineage>
        <taxon>Bacteria</taxon>
        <taxon>Bacillati</taxon>
        <taxon>Actinomycetota</taxon>
        <taxon>Actinomycetes</taxon>
        <taxon>Kitasatosporales</taxon>
        <taxon>Streptomycetaceae</taxon>
        <taxon>Streptomyces</taxon>
    </lineage>
</organism>
<dbReference type="SUPFAM" id="SSF47336">
    <property type="entry name" value="ACP-like"/>
    <property type="match status" value="1"/>
</dbReference>
<reference evidence="2 4" key="2">
    <citation type="submission" date="2024-10" db="EMBL/GenBank/DDBJ databases">
        <authorList>
            <person name="Wannawong T."/>
            <person name="Kuncharoen N."/>
            <person name="Mhuantong W."/>
        </authorList>
    </citation>
    <scope>NUCLEOTIDE SEQUENCE [LARGE SCALE GENOMIC DNA]</scope>
    <source>
        <strain evidence="2 4">CALK1-4</strain>
    </source>
</reference>
<dbReference type="EMBL" id="JBIQWK010000005">
    <property type="protein sequence ID" value="MFI0574046.1"/>
    <property type="molecule type" value="Genomic_DNA"/>
</dbReference>
<proteinExistence type="predicted"/>
<dbReference type="InterPro" id="IPR036736">
    <property type="entry name" value="ACP-like_sf"/>
</dbReference>
<dbReference type="EMBL" id="JAAIFS010000007">
    <property type="protein sequence ID" value="NEV90851.1"/>
    <property type="molecule type" value="Genomic_DNA"/>
</dbReference>
<dbReference type="InterPro" id="IPR009081">
    <property type="entry name" value="PP-bd_ACP"/>
</dbReference>
<dbReference type="PROSITE" id="PS50075">
    <property type="entry name" value="CARRIER"/>
    <property type="match status" value="1"/>
</dbReference>
<dbReference type="AlphaFoldDB" id="A0A6B3QX70"/>
<evidence type="ECO:0000259" key="1">
    <source>
        <dbReference type="PROSITE" id="PS50075"/>
    </source>
</evidence>
<name>A0A6B3QX70_STRTE</name>
<sequence>MTTDTTPHSRAYDLLASVLSNKFEVPTEAIVPTATFEQLDLDSLAVVELFVVLTEELGIEVQDGEADPDLTLAGVADLMVEAGKS</sequence>
<keyword evidence="4" id="KW-1185">Reference proteome</keyword>
<protein>
    <submittedName>
        <fullName evidence="3">Acyl carrier protein</fullName>
    </submittedName>
</protein>
<comment type="caution">
    <text evidence="3">The sequence shown here is derived from an EMBL/GenBank/DDBJ whole genome shotgun (WGS) entry which is preliminary data.</text>
</comment>
<feature type="domain" description="Carrier" evidence="1">
    <location>
        <begin position="9"/>
        <end position="83"/>
    </location>
</feature>
<dbReference type="Pfam" id="PF00550">
    <property type="entry name" value="PP-binding"/>
    <property type="match status" value="1"/>
</dbReference>